<dbReference type="OrthoDB" id="2430314at2759"/>
<dbReference type="EMBL" id="NCKU01016810">
    <property type="protein sequence ID" value="RWR99122.1"/>
    <property type="molecule type" value="Genomic_DNA"/>
</dbReference>
<evidence type="ECO:0000313" key="1">
    <source>
        <dbReference type="EMBL" id="RWR99122.1"/>
    </source>
</evidence>
<gene>
    <name evidence="1" type="ORF">B4U79_00029</name>
</gene>
<evidence type="ECO:0000313" key="2">
    <source>
        <dbReference type="Proteomes" id="UP000285301"/>
    </source>
</evidence>
<name>A0A443Q7Y2_9ACAR</name>
<dbReference type="Proteomes" id="UP000285301">
    <property type="component" value="Unassembled WGS sequence"/>
</dbReference>
<comment type="caution">
    <text evidence="1">The sequence shown here is derived from an EMBL/GenBank/DDBJ whole genome shotgun (WGS) entry which is preliminary data.</text>
</comment>
<dbReference type="AlphaFoldDB" id="A0A443Q7Y2"/>
<feature type="non-terminal residue" evidence="1">
    <location>
        <position position="52"/>
    </location>
</feature>
<sequence>MESGIYDGLLIGNSGYPCKTELMTPLTIINTPAKERYQSSHIKTRNIVERNF</sequence>
<keyword evidence="2" id="KW-1185">Reference proteome</keyword>
<proteinExistence type="predicted"/>
<protein>
    <submittedName>
        <fullName evidence="1">Putative nuclease HARBI1-like protein</fullName>
    </submittedName>
</protein>
<reference evidence="1 2" key="1">
    <citation type="journal article" date="2018" name="Gigascience">
        <title>Genomes of trombidid mites reveal novel predicted allergens and laterally-transferred genes associated with secondary metabolism.</title>
        <authorList>
            <person name="Dong X."/>
            <person name="Chaisiri K."/>
            <person name="Xia D."/>
            <person name="Armstrong S.D."/>
            <person name="Fang Y."/>
            <person name="Donnelly M.J."/>
            <person name="Kadowaki T."/>
            <person name="McGarry J.W."/>
            <person name="Darby A.C."/>
            <person name="Makepeace B.L."/>
        </authorList>
    </citation>
    <scope>NUCLEOTIDE SEQUENCE [LARGE SCALE GENOMIC DNA]</scope>
    <source>
        <strain evidence="1">UoL-WK</strain>
    </source>
</reference>
<organism evidence="1 2">
    <name type="scientific">Dinothrombium tinctorium</name>
    <dbReference type="NCBI Taxonomy" id="1965070"/>
    <lineage>
        <taxon>Eukaryota</taxon>
        <taxon>Metazoa</taxon>
        <taxon>Ecdysozoa</taxon>
        <taxon>Arthropoda</taxon>
        <taxon>Chelicerata</taxon>
        <taxon>Arachnida</taxon>
        <taxon>Acari</taxon>
        <taxon>Acariformes</taxon>
        <taxon>Trombidiformes</taxon>
        <taxon>Prostigmata</taxon>
        <taxon>Anystina</taxon>
        <taxon>Parasitengona</taxon>
        <taxon>Trombidioidea</taxon>
        <taxon>Trombidiidae</taxon>
        <taxon>Dinothrombium</taxon>
    </lineage>
</organism>
<accession>A0A443Q7Y2</accession>